<keyword evidence="12" id="KW-1185">Reference proteome</keyword>
<comment type="subcellular location">
    <subcellularLocation>
        <location evidence="1">Cell membrane</location>
        <topology evidence="1">Multi-pass membrane protein</topology>
    </subcellularLocation>
</comment>
<feature type="transmembrane region" description="Helical" evidence="7">
    <location>
        <begin position="167"/>
        <end position="189"/>
    </location>
</feature>
<dbReference type="InterPro" id="IPR052702">
    <property type="entry name" value="MscS-like_channel"/>
</dbReference>
<evidence type="ECO:0000256" key="7">
    <source>
        <dbReference type="SAM" id="Phobius"/>
    </source>
</evidence>
<dbReference type="PANTHER" id="PTHR30347">
    <property type="entry name" value="POTASSIUM CHANNEL RELATED"/>
    <property type="match status" value="1"/>
</dbReference>
<dbReference type="SUPFAM" id="SSF82861">
    <property type="entry name" value="Mechanosensitive channel protein MscS (YggB), transmembrane region"/>
    <property type="match status" value="1"/>
</dbReference>
<evidence type="ECO:0000256" key="2">
    <source>
        <dbReference type="ARBA" id="ARBA00008017"/>
    </source>
</evidence>
<dbReference type="Gene3D" id="3.30.70.100">
    <property type="match status" value="1"/>
</dbReference>
<dbReference type="Pfam" id="PF21088">
    <property type="entry name" value="MS_channel_1st"/>
    <property type="match status" value="1"/>
</dbReference>
<evidence type="ECO:0000256" key="3">
    <source>
        <dbReference type="ARBA" id="ARBA00022475"/>
    </source>
</evidence>
<evidence type="ECO:0000256" key="4">
    <source>
        <dbReference type="ARBA" id="ARBA00022692"/>
    </source>
</evidence>
<evidence type="ECO:0000256" key="5">
    <source>
        <dbReference type="ARBA" id="ARBA00022989"/>
    </source>
</evidence>
<dbReference type="InterPro" id="IPR049278">
    <property type="entry name" value="MS_channel_C"/>
</dbReference>
<organism evidence="11 12">
    <name type="scientific">Crenobacter oryzisoli</name>
    <dbReference type="NCBI Taxonomy" id="3056844"/>
    <lineage>
        <taxon>Bacteria</taxon>
        <taxon>Pseudomonadati</taxon>
        <taxon>Pseudomonadota</taxon>
        <taxon>Betaproteobacteria</taxon>
        <taxon>Neisseriales</taxon>
        <taxon>Neisseriaceae</taxon>
        <taxon>Crenobacter</taxon>
    </lineage>
</organism>
<dbReference type="SUPFAM" id="SSF82689">
    <property type="entry name" value="Mechanosensitive channel protein MscS (YggB), C-terminal domain"/>
    <property type="match status" value="1"/>
</dbReference>
<feature type="transmembrane region" description="Helical" evidence="7">
    <location>
        <begin position="62"/>
        <end position="87"/>
    </location>
</feature>
<evidence type="ECO:0000259" key="10">
    <source>
        <dbReference type="Pfam" id="PF21088"/>
    </source>
</evidence>
<dbReference type="Pfam" id="PF21082">
    <property type="entry name" value="MS_channel_3rd"/>
    <property type="match status" value="1"/>
</dbReference>
<dbReference type="PANTHER" id="PTHR30347:SF1">
    <property type="entry name" value="MECHANOSENSITIVE CHANNEL MSCK"/>
    <property type="match status" value="1"/>
</dbReference>
<dbReference type="Proteomes" id="UP001168540">
    <property type="component" value="Unassembled WGS sequence"/>
</dbReference>
<feature type="transmembrane region" description="Helical" evidence="7">
    <location>
        <begin position="22"/>
        <end position="41"/>
    </location>
</feature>
<dbReference type="InterPro" id="IPR010920">
    <property type="entry name" value="LSM_dom_sf"/>
</dbReference>
<evidence type="ECO:0000259" key="9">
    <source>
        <dbReference type="Pfam" id="PF21082"/>
    </source>
</evidence>
<gene>
    <name evidence="11" type="ORF">QU481_14970</name>
</gene>
<evidence type="ECO:0000256" key="6">
    <source>
        <dbReference type="ARBA" id="ARBA00023136"/>
    </source>
</evidence>
<feature type="domain" description="Mechanosensitive ion channel MscS" evidence="8">
    <location>
        <begin position="256"/>
        <end position="321"/>
    </location>
</feature>
<dbReference type="InterPro" id="IPR023408">
    <property type="entry name" value="MscS_beta-dom_sf"/>
</dbReference>
<feature type="transmembrane region" description="Helical" evidence="7">
    <location>
        <begin position="131"/>
        <end position="147"/>
    </location>
</feature>
<feature type="domain" description="Mechanosensitive ion channel MscS C-terminal" evidence="9">
    <location>
        <begin position="330"/>
        <end position="413"/>
    </location>
</feature>
<evidence type="ECO:0000313" key="11">
    <source>
        <dbReference type="EMBL" id="MDN0076186.1"/>
    </source>
</evidence>
<keyword evidence="6 7" id="KW-0472">Membrane</keyword>
<protein>
    <submittedName>
        <fullName evidence="11">Mechanosensitive ion channel</fullName>
    </submittedName>
</protein>
<dbReference type="InterPro" id="IPR011014">
    <property type="entry name" value="MscS_channel_TM-2"/>
</dbReference>
<dbReference type="Pfam" id="PF00924">
    <property type="entry name" value="MS_channel_2nd"/>
    <property type="match status" value="1"/>
</dbReference>
<evidence type="ECO:0000256" key="1">
    <source>
        <dbReference type="ARBA" id="ARBA00004651"/>
    </source>
</evidence>
<accession>A0ABT7XQW2</accession>
<keyword evidence="5 7" id="KW-1133">Transmembrane helix</keyword>
<dbReference type="SUPFAM" id="SSF50182">
    <property type="entry name" value="Sm-like ribonucleoproteins"/>
    <property type="match status" value="1"/>
</dbReference>
<dbReference type="EMBL" id="JAUEDK010000027">
    <property type="protein sequence ID" value="MDN0076186.1"/>
    <property type="molecule type" value="Genomic_DNA"/>
</dbReference>
<evidence type="ECO:0000259" key="8">
    <source>
        <dbReference type="Pfam" id="PF00924"/>
    </source>
</evidence>
<reference evidence="11" key="1">
    <citation type="submission" date="2023-06" db="EMBL/GenBank/DDBJ databases">
        <authorList>
            <person name="Zhang S."/>
        </authorList>
    </citation>
    <scope>NUCLEOTIDE SEQUENCE</scope>
    <source>
        <strain evidence="11">SG2303</strain>
    </source>
</reference>
<proteinExistence type="inferred from homology"/>
<comment type="caution">
    <text evidence="11">The sequence shown here is derived from an EMBL/GenBank/DDBJ whole genome shotgun (WGS) entry which is preliminary data.</text>
</comment>
<dbReference type="InterPro" id="IPR006685">
    <property type="entry name" value="MscS_channel_2nd"/>
</dbReference>
<dbReference type="InterPro" id="IPR011066">
    <property type="entry name" value="MscS_channel_C_sf"/>
</dbReference>
<dbReference type="RefSeq" id="WP_289830847.1">
    <property type="nucleotide sequence ID" value="NZ_JAUEDK010000027.1"/>
</dbReference>
<feature type="domain" description="Mechanosensitive ion channel transmembrane helices 2/3" evidence="10">
    <location>
        <begin position="213"/>
        <end position="254"/>
    </location>
</feature>
<feature type="transmembrane region" description="Helical" evidence="7">
    <location>
        <begin position="210"/>
        <end position="229"/>
    </location>
</feature>
<dbReference type="InterPro" id="IPR049142">
    <property type="entry name" value="MS_channel_1st"/>
</dbReference>
<evidence type="ECO:0000313" key="12">
    <source>
        <dbReference type="Proteomes" id="UP001168540"/>
    </source>
</evidence>
<comment type="similarity">
    <text evidence="2">Belongs to the MscS (TC 1.A.23) family.</text>
</comment>
<dbReference type="Gene3D" id="2.30.30.60">
    <property type="match status" value="1"/>
</dbReference>
<keyword evidence="4 7" id="KW-0812">Transmembrane</keyword>
<sequence>MLIYHRDTLTLNILLGALETKAGLVELAIGLFCVFVGWHVARYVYRRWFATHPGRFDLFLPYLLFRLVLPMSSQVLVILSTVVWVLLLGRSGIVLPIMSAMLFWFGAIRVLTAVVRQVLPQGKLERHSEHVLATTLWIGFISWAIGFDHFVLDWLDSVAFTVGKTRLSLLTMISTLMWVSVIMICSLWVSKLAEARVMKLQQVDLNLRIVITKLLRTVLVVVGVLVALPVLGVDLSVLSVFGGALGVGLGFGLQKIASNYVSGFIILLDRSIRVGDRLMVDNRVGYVSKLTSRYVVLKGLDGSEALVPNDTLISNTVLNQSYSDKAMWASISIQVGYSTDLDVALGILAEAAKAHPRVMKNPGPGAYVTAFAESGISLDLGFWVADPENGFMGLKSDLYLAIWRRFKQEGIEIPFPQREVRILADGLQPDPSMVASAIALQAAAAASREVRT</sequence>
<name>A0ABT7XQW2_9NEIS</name>
<feature type="transmembrane region" description="Helical" evidence="7">
    <location>
        <begin position="93"/>
        <end position="119"/>
    </location>
</feature>
<keyword evidence="3" id="KW-1003">Cell membrane</keyword>
<dbReference type="Gene3D" id="1.10.287.1260">
    <property type="match status" value="1"/>
</dbReference>